<evidence type="ECO:0000259" key="5">
    <source>
        <dbReference type="Pfam" id="PF00891"/>
    </source>
</evidence>
<evidence type="ECO:0000256" key="4">
    <source>
        <dbReference type="PIRSR" id="PIRSR005739-1"/>
    </source>
</evidence>
<sequence length="403" mass="45774">MASEADTSSDAVHAFLEAATGIEESIMSTADRNRVLMKLYELVSKAESPWDTFMRIYTNQPTVPGALRVLRDVRLFERWRQNGNSPMTDVELAGLTDGFDPALLHRLLRLLVANHLVERTSDGKYKPGRFCMKLAESDFDTAIKFYDDYYLPMCLKMPAYFAETGYQNPSNSRRTVFDLTFGVEGGLFSYLEKNPRSGEVFNIAQRSGTNALARWTSIYPSDELLHDIDTRLPILVDVGGSIGQDVQCFLKRHPGTASRVYLEDVPTVIEDVNSTVAQGVHRIPYDFFTPQPIKHARAYYMHHILHDWPDKQALEILENQKEAMKPGYSKILIHEIVISGPAHPYVAVADMLMMNFAASKERTEEEWEDLVRSAGLRIVKIWRIPSARESVIEVELAPEMPRL</sequence>
<dbReference type="Pfam" id="PF00891">
    <property type="entry name" value="Methyltransf_2"/>
    <property type="match status" value="1"/>
</dbReference>
<keyword evidence="7" id="KW-1185">Reference proteome</keyword>
<dbReference type="GeneID" id="24415452"/>
<dbReference type="SUPFAM" id="SSF46785">
    <property type="entry name" value="Winged helix' DNA-binding domain"/>
    <property type="match status" value="1"/>
</dbReference>
<evidence type="ECO:0000313" key="6">
    <source>
        <dbReference type="EMBL" id="EFQ34943.1"/>
    </source>
</evidence>
<dbReference type="RefSeq" id="XP_008098963.1">
    <property type="nucleotide sequence ID" value="XM_008100772.1"/>
</dbReference>
<keyword evidence="2 6" id="KW-0808">Transferase</keyword>
<evidence type="ECO:0000256" key="2">
    <source>
        <dbReference type="ARBA" id="ARBA00022679"/>
    </source>
</evidence>
<evidence type="ECO:0000256" key="1">
    <source>
        <dbReference type="ARBA" id="ARBA00022603"/>
    </source>
</evidence>
<organism evidence="7">
    <name type="scientific">Colletotrichum graminicola (strain M1.001 / M2 / FGSC 10212)</name>
    <name type="common">Maize anthracnose fungus</name>
    <name type="synonym">Glomerella graminicola</name>
    <dbReference type="NCBI Taxonomy" id="645133"/>
    <lineage>
        <taxon>Eukaryota</taxon>
        <taxon>Fungi</taxon>
        <taxon>Dikarya</taxon>
        <taxon>Ascomycota</taxon>
        <taxon>Pezizomycotina</taxon>
        <taxon>Sordariomycetes</taxon>
        <taxon>Hypocreomycetidae</taxon>
        <taxon>Glomerellales</taxon>
        <taxon>Glomerellaceae</taxon>
        <taxon>Colletotrichum</taxon>
        <taxon>Colletotrichum graminicola species complex</taxon>
    </lineage>
</organism>
<dbReference type="SUPFAM" id="SSF53335">
    <property type="entry name" value="S-adenosyl-L-methionine-dependent methyltransferases"/>
    <property type="match status" value="1"/>
</dbReference>
<dbReference type="InterPro" id="IPR001077">
    <property type="entry name" value="COMT_C"/>
</dbReference>
<dbReference type="Proteomes" id="UP000008782">
    <property type="component" value="Unassembled WGS sequence"/>
</dbReference>
<dbReference type="InterPro" id="IPR036388">
    <property type="entry name" value="WH-like_DNA-bd_sf"/>
</dbReference>
<dbReference type="Gene3D" id="1.10.10.10">
    <property type="entry name" value="Winged helix-like DNA-binding domain superfamily/Winged helix DNA-binding domain"/>
    <property type="match status" value="1"/>
</dbReference>
<accession>E3QVQ5</accession>
<evidence type="ECO:0000256" key="3">
    <source>
        <dbReference type="ARBA" id="ARBA00022691"/>
    </source>
</evidence>
<dbReference type="AlphaFoldDB" id="E3QVQ5"/>
<protein>
    <submittedName>
        <fullName evidence="6">O-methyltransferase</fullName>
    </submittedName>
</protein>
<dbReference type="PANTHER" id="PTHR43712">
    <property type="entry name" value="PUTATIVE (AFU_ORTHOLOGUE AFUA_4G14580)-RELATED"/>
    <property type="match status" value="1"/>
</dbReference>
<keyword evidence="3" id="KW-0949">S-adenosyl-L-methionine</keyword>
<dbReference type="GO" id="GO:0008171">
    <property type="term" value="F:O-methyltransferase activity"/>
    <property type="evidence" value="ECO:0007669"/>
    <property type="project" value="InterPro"/>
</dbReference>
<dbReference type="GO" id="GO:0032259">
    <property type="term" value="P:methylation"/>
    <property type="evidence" value="ECO:0007669"/>
    <property type="project" value="UniProtKB-KW"/>
</dbReference>
<dbReference type="HOGENOM" id="CLU_005533_5_0_1"/>
<dbReference type="Gene3D" id="3.40.50.150">
    <property type="entry name" value="Vaccinia Virus protein VP39"/>
    <property type="match status" value="1"/>
</dbReference>
<dbReference type="VEuPathDB" id="FungiDB:GLRG_10087"/>
<dbReference type="InterPro" id="IPR016461">
    <property type="entry name" value="COMT-like"/>
</dbReference>
<dbReference type="InterPro" id="IPR036390">
    <property type="entry name" value="WH_DNA-bd_sf"/>
</dbReference>
<dbReference type="PANTHER" id="PTHR43712:SF17">
    <property type="entry name" value="O-METHYLTRANSFERASE"/>
    <property type="match status" value="1"/>
</dbReference>
<evidence type="ECO:0000313" key="7">
    <source>
        <dbReference type="Proteomes" id="UP000008782"/>
    </source>
</evidence>
<feature type="domain" description="O-methyltransferase C-terminal" evidence="5">
    <location>
        <begin position="175"/>
        <end position="376"/>
    </location>
</feature>
<name>E3QVQ5_COLGM</name>
<proteinExistence type="predicted"/>
<reference evidence="7" key="1">
    <citation type="journal article" date="2012" name="Nat. Genet.">
        <title>Lifestyle transitions in plant pathogenic Colletotrichum fungi deciphered by genome and transcriptome analyses.</title>
        <authorList>
            <person name="O'Connell R.J."/>
            <person name="Thon M.R."/>
            <person name="Hacquard S."/>
            <person name="Amyotte S.G."/>
            <person name="Kleemann J."/>
            <person name="Torres M.F."/>
            <person name="Damm U."/>
            <person name="Buiate E.A."/>
            <person name="Epstein L."/>
            <person name="Alkan N."/>
            <person name="Altmueller J."/>
            <person name="Alvarado-Balderrama L."/>
            <person name="Bauser C.A."/>
            <person name="Becker C."/>
            <person name="Birren B.W."/>
            <person name="Chen Z."/>
            <person name="Choi J."/>
            <person name="Crouch J.A."/>
            <person name="Duvick J.P."/>
            <person name="Farman M.A."/>
            <person name="Gan P."/>
            <person name="Heiman D."/>
            <person name="Henrissat B."/>
            <person name="Howard R.J."/>
            <person name="Kabbage M."/>
            <person name="Koch C."/>
            <person name="Kracher B."/>
            <person name="Kubo Y."/>
            <person name="Law A.D."/>
            <person name="Lebrun M.-H."/>
            <person name="Lee Y.-H."/>
            <person name="Miyara I."/>
            <person name="Moore N."/>
            <person name="Neumann U."/>
            <person name="Nordstroem K."/>
            <person name="Panaccione D.G."/>
            <person name="Panstruga R."/>
            <person name="Place M."/>
            <person name="Proctor R.H."/>
            <person name="Prusky D."/>
            <person name="Rech G."/>
            <person name="Reinhardt R."/>
            <person name="Rollins J.A."/>
            <person name="Rounsley S."/>
            <person name="Schardl C.L."/>
            <person name="Schwartz D.C."/>
            <person name="Shenoy N."/>
            <person name="Shirasu K."/>
            <person name="Sikhakolli U.R."/>
            <person name="Stueber K."/>
            <person name="Sukno S.A."/>
            <person name="Sweigard J.A."/>
            <person name="Takano Y."/>
            <person name="Takahara H."/>
            <person name="Trail F."/>
            <person name="van der Does H.C."/>
            <person name="Voll L.M."/>
            <person name="Will I."/>
            <person name="Young S."/>
            <person name="Zeng Q."/>
            <person name="Zhang J."/>
            <person name="Zhou S."/>
            <person name="Dickman M.B."/>
            <person name="Schulze-Lefert P."/>
            <person name="Ver Loren van Themaat E."/>
            <person name="Ma L.-J."/>
            <person name="Vaillancourt L.J."/>
        </authorList>
    </citation>
    <scope>NUCLEOTIDE SEQUENCE [LARGE SCALE GENOMIC DNA]</scope>
    <source>
        <strain evidence="7">M1.001 / M2 / FGSC 10212</strain>
    </source>
</reference>
<feature type="active site" description="Proton acceptor" evidence="4">
    <location>
        <position position="306"/>
    </location>
</feature>
<dbReference type="PIRSF" id="PIRSF005739">
    <property type="entry name" value="O-mtase"/>
    <property type="match status" value="1"/>
</dbReference>
<gene>
    <name evidence="6" type="ORF">GLRG_10087</name>
</gene>
<dbReference type="eggNOG" id="KOG3178">
    <property type="taxonomic scope" value="Eukaryota"/>
</dbReference>
<dbReference type="InterPro" id="IPR029063">
    <property type="entry name" value="SAM-dependent_MTases_sf"/>
</dbReference>
<dbReference type="EMBL" id="GG697386">
    <property type="protein sequence ID" value="EFQ34943.1"/>
    <property type="molecule type" value="Genomic_DNA"/>
</dbReference>
<dbReference type="OrthoDB" id="3340390at2759"/>
<keyword evidence="1 6" id="KW-0489">Methyltransferase</keyword>
<dbReference type="PROSITE" id="PS51683">
    <property type="entry name" value="SAM_OMT_II"/>
    <property type="match status" value="1"/>
</dbReference>